<name>A0A0T6AYP7_9SCAR</name>
<sequence>MAPNSKDIPVDSPDRKKGYVVDTHLKLPSDIGTDYNFKRKWVWPNLIGFIILHLLGFYGIYVMFYSHFQTTFWMILLILASGEGVTIGAHRLYAHKAFKATFFLRLGLVLLQTVAGQNCMYIWVRDHRLHHKYSDSDADPHNANRGFFFSHMGWLMSRKHPAVITKGKTIDMSDLEADFVVMFQKFFYKPLYLLFALALPVTFPVWLWEEDYWNSLLICYFSRYVVLLHITWLVNSAAHFYGTKPYDKSMLAVESFFVSFLTVGEGWHNYHHAFPWDYRAAEYGTSFSFTTFIIDVLASVGLAYDLKTTPNDMVQRRAMRSGDGSHQFCIDKAVKATDANGNLLAEKDKNLFPAQTGEIHTNGDVKSNLTNGKSPDKVFANGKIHDESDKDK</sequence>
<dbReference type="Proteomes" id="UP000051574">
    <property type="component" value="Unassembled WGS sequence"/>
</dbReference>
<dbReference type="GO" id="GO:0005506">
    <property type="term" value="F:iron ion binding"/>
    <property type="evidence" value="ECO:0007669"/>
    <property type="project" value="TreeGrafter"/>
</dbReference>
<feature type="transmembrane region" description="Helical" evidence="14">
    <location>
        <begin position="191"/>
        <end position="208"/>
    </location>
</feature>
<dbReference type="Pfam" id="PF00487">
    <property type="entry name" value="FA_desaturase"/>
    <property type="match status" value="1"/>
</dbReference>
<dbReference type="GO" id="GO:0004768">
    <property type="term" value="F:stearoyl-CoA 9-desaturase activity"/>
    <property type="evidence" value="ECO:0007669"/>
    <property type="project" value="TreeGrafter"/>
</dbReference>
<feature type="domain" description="Fatty acid desaturase" evidence="15">
    <location>
        <begin position="73"/>
        <end position="275"/>
    </location>
</feature>
<evidence type="ECO:0000259" key="15">
    <source>
        <dbReference type="Pfam" id="PF00487"/>
    </source>
</evidence>
<evidence type="ECO:0000256" key="1">
    <source>
        <dbReference type="ARBA" id="ARBA00004141"/>
    </source>
</evidence>
<dbReference type="EMBL" id="LJIG01022516">
    <property type="protein sequence ID" value="KRT80162.1"/>
    <property type="molecule type" value="Genomic_DNA"/>
</dbReference>
<dbReference type="CDD" id="cd03505">
    <property type="entry name" value="Delta9-FADS-like"/>
    <property type="match status" value="1"/>
</dbReference>
<reference evidence="16 17" key="1">
    <citation type="submission" date="2015-09" db="EMBL/GenBank/DDBJ databases">
        <title>Draft genome of the scarab beetle Oryctes borbonicus.</title>
        <authorList>
            <person name="Meyer J.M."/>
            <person name="Markov G.V."/>
            <person name="Baskaran P."/>
            <person name="Herrmann M."/>
            <person name="Sommer R.J."/>
            <person name="Roedelsperger C."/>
        </authorList>
    </citation>
    <scope>NUCLEOTIDE SEQUENCE [LARGE SCALE GENOMIC DNA]</scope>
    <source>
        <strain evidence="16">OB123</strain>
        <tissue evidence="16">Whole animal</tissue>
    </source>
</reference>
<feature type="transmembrane region" description="Helical" evidence="14">
    <location>
        <begin position="42"/>
        <end position="64"/>
    </location>
</feature>
<proteinExistence type="inferred from homology"/>
<evidence type="ECO:0000313" key="17">
    <source>
        <dbReference type="Proteomes" id="UP000051574"/>
    </source>
</evidence>
<keyword evidence="4 12" id="KW-0812">Transmembrane</keyword>
<dbReference type="OrthoDB" id="10260134at2759"/>
<dbReference type="AlphaFoldDB" id="A0A0T6AYP7"/>
<dbReference type="PANTHER" id="PTHR11351:SF92">
    <property type="entry name" value="ACYL-COA DESATURASE 2-LIKE PROTEIN"/>
    <property type="match status" value="1"/>
</dbReference>
<keyword evidence="3 12" id="KW-0444">Lipid biosynthesis</keyword>
<dbReference type="PANTHER" id="PTHR11351">
    <property type="entry name" value="ACYL-COA DESATURASE"/>
    <property type="match status" value="1"/>
</dbReference>
<feature type="transmembrane region" description="Helical" evidence="14">
    <location>
        <begin position="71"/>
        <end position="90"/>
    </location>
</feature>
<evidence type="ECO:0000256" key="11">
    <source>
        <dbReference type="ARBA" id="ARBA00023160"/>
    </source>
</evidence>
<comment type="cofactor">
    <cofactor evidence="12">
        <name>Fe(2+)</name>
        <dbReference type="ChEBI" id="CHEBI:29033"/>
    </cofactor>
</comment>
<dbReference type="GO" id="GO:0006636">
    <property type="term" value="P:unsaturated fatty acid biosynthetic process"/>
    <property type="evidence" value="ECO:0007669"/>
    <property type="project" value="TreeGrafter"/>
</dbReference>
<dbReference type="GO" id="GO:0005789">
    <property type="term" value="C:endoplasmic reticulum membrane"/>
    <property type="evidence" value="ECO:0007669"/>
    <property type="project" value="TreeGrafter"/>
</dbReference>
<protein>
    <recommendedName>
        <fullName evidence="15">Fatty acid desaturase domain-containing protein</fullName>
    </recommendedName>
</protein>
<dbReference type="InterPro" id="IPR005804">
    <property type="entry name" value="FA_desaturase_dom"/>
</dbReference>
<evidence type="ECO:0000256" key="5">
    <source>
        <dbReference type="ARBA" id="ARBA00022832"/>
    </source>
</evidence>
<keyword evidence="11 12" id="KW-0275">Fatty acid biosynthesis</keyword>
<evidence type="ECO:0000256" key="10">
    <source>
        <dbReference type="ARBA" id="ARBA00023136"/>
    </source>
</evidence>
<gene>
    <name evidence="16" type="ORF">AMK59_7979</name>
</gene>
<evidence type="ECO:0000256" key="6">
    <source>
        <dbReference type="ARBA" id="ARBA00022989"/>
    </source>
</evidence>
<comment type="similarity">
    <text evidence="2 12">Belongs to the fatty acid desaturase type 1 family.</text>
</comment>
<evidence type="ECO:0000256" key="14">
    <source>
        <dbReference type="SAM" id="Phobius"/>
    </source>
</evidence>
<evidence type="ECO:0000256" key="3">
    <source>
        <dbReference type="ARBA" id="ARBA00022516"/>
    </source>
</evidence>
<dbReference type="PRINTS" id="PR00075">
    <property type="entry name" value="FACDDSATRASE"/>
</dbReference>
<evidence type="ECO:0000256" key="2">
    <source>
        <dbReference type="ARBA" id="ARBA00009295"/>
    </source>
</evidence>
<keyword evidence="17" id="KW-1185">Reference proteome</keyword>
<evidence type="ECO:0000256" key="4">
    <source>
        <dbReference type="ARBA" id="ARBA00022692"/>
    </source>
</evidence>
<evidence type="ECO:0000256" key="13">
    <source>
        <dbReference type="SAM" id="MobiDB-lite"/>
    </source>
</evidence>
<feature type="region of interest" description="Disordered" evidence="13">
    <location>
        <begin position="356"/>
        <end position="392"/>
    </location>
</feature>
<keyword evidence="9" id="KW-0443">Lipid metabolism</keyword>
<feature type="compositionally biased region" description="Polar residues" evidence="13">
    <location>
        <begin position="364"/>
        <end position="373"/>
    </location>
</feature>
<organism evidence="16 17">
    <name type="scientific">Oryctes borbonicus</name>
    <dbReference type="NCBI Taxonomy" id="1629725"/>
    <lineage>
        <taxon>Eukaryota</taxon>
        <taxon>Metazoa</taxon>
        <taxon>Ecdysozoa</taxon>
        <taxon>Arthropoda</taxon>
        <taxon>Hexapoda</taxon>
        <taxon>Insecta</taxon>
        <taxon>Pterygota</taxon>
        <taxon>Neoptera</taxon>
        <taxon>Endopterygota</taxon>
        <taxon>Coleoptera</taxon>
        <taxon>Polyphaga</taxon>
        <taxon>Scarabaeiformia</taxon>
        <taxon>Scarabaeidae</taxon>
        <taxon>Dynastinae</taxon>
        <taxon>Oryctes</taxon>
    </lineage>
</organism>
<comment type="domain">
    <text evidence="12">The histidine box domains are involved in binding the catalytic metal ions.</text>
</comment>
<keyword evidence="8" id="KW-0408">Iron</keyword>
<comment type="caution">
    <text evidence="16">The sequence shown here is derived from an EMBL/GenBank/DDBJ whole genome shotgun (WGS) entry which is preliminary data.</text>
</comment>
<feature type="transmembrane region" description="Helical" evidence="14">
    <location>
        <begin position="287"/>
        <end position="306"/>
    </location>
</feature>
<evidence type="ECO:0000256" key="9">
    <source>
        <dbReference type="ARBA" id="ARBA00023098"/>
    </source>
</evidence>
<evidence type="ECO:0000256" key="8">
    <source>
        <dbReference type="ARBA" id="ARBA00023004"/>
    </source>
</evidence>
<keyword evidence="7 12" id="KW-0560">Oxidoreductase</keyword>
<keyword evidence="6 14" id="KW-1133">Transmembrane helix</keyword>
<dbReference type="InterPro" id="IPR015876">
    <property type="entry name" value="Acyl-CoA_DS"/>
</dbReference>
<feature type="transmembrane region" description="Helical" evidence="14">
    <location>
        <begin position="220"/>
        <end position="238"/>
    </location>
</feature>
<keyword evidence="5" id="KW-0276">Fatty acid metabolism</keyword>
<evidence type="ECO:0000256" key="7">
    <source>
        <dbReference type="ARBA" id="ARBA00023002"/>
    </source>
</evidence>
<feature type="transmembrane region" description="Helical" evidence="14">
    <location>
        <begin position="102"/>
        <end position="124"/>
    </location>
</feature>
<evidence type="ECO:0000313" key="16">
    <source>
        <dbReference type="EMBL" id="KRT80162.1"/>
    </source>
</evidence>
<accession>A0A0T6AYP7</accession>
<feature type="compositionally biased region" description="Basic and acidic residues" evidence="13">
    <location>
        <begin position="383"/>
        <end position="392"/>
    </location>
</feature>
<keyword evidence="10 14" id="KW-0472">Membrane</keyword>
<comment type="subcellular location">
    <subcellularLocation>
        <location evidence="1">Membrane</location>
        <topology evidence="1">Multi-pass membrane protein</topology>
    </subcellularLocation>
</comment>
<evidence type="ECO:0000256" key="12">
    <source>
        <dbReference type="RuleBase" id="RU000581"/>
    </source>
</evidence>